<dbReference type="PANTHER" id="PTHR42794">
    <property type="entry name" value="HEMIN IMPORT ATP-BINDING PROTEIN HMUV"/>
    <property type="match status" value="1"/>
</dbReference>
<keyword evidence="2" id="KW-0547">Nucleotide-binding</keyword>
<dbReference type="Pfam" id="PF00005">
    <property type="entry name" value="ABC_tran"/>
    <property type="match status" value="1"/>
</dbReference>
<protein>
    <submittedName>
        <fullName evidence="7">Iron complex transport system ATP-binding protein</fullName>
    </submittedName>
</protein>
<dbReference type="SUPFAM" id="SSF52540">
    <property type="entry name" value="P-loop containing nucleoside triphosphate hydrolases"/>
    <property type="match status" value="1"/>
</dbReference>
<evidence type="ECO:0000313" key="8">
    <source>
        <dbReference type="Proteomes" id="UP000184221"/>
    </source>
</evidence>
<gene>
    <name evidence="7" type="ORF">SAMN05443551_1216</name>
</gene>
<dbReference type="GO" id="GO:0016887">
    <property type="term" value="F:ATP hydrolysis activity"/>
    <property type="evidence" value="ECO:0007669"/>
    <property type="project" value="InterPro"/>
</dbReference>
<name>A0A1M5PA45_9RHOB</name>
<dbReference type="Gene3D" id="3.40.50.300">
    <property type="entry name" value="P-loop containing nucleotide triphosphate hydrolases"/>
    <property type="match status" value="1"/>
</dbReference>
<dbReference type="Proteomes" id="UP000184221">
    <property type="component" value="Unassembled WGS sequence"/>
</dbReference>
<accession>A0A1M5PA45</accession>
<feature type="domain" description="ABC transporter" evidence="6">
    <location>
        <begin position="4"/>
        <end position="233"/>
    </location>
</feature>
<dbReference type="SMART" id="SM00382">
    <property type="entry name" value="AAA"/>
    <property type="match status" value="1"/>
</dbReference>
<evidence type="ECO:0000256" key="2">
    <source>
        <dbReference type="ARBA" id="ARBA00022741"/>
    </source>
</evidence>
<evidence type="ECO:0000256" key="1">
    <source>
        <dbReference type="ARBA" id="ARBA00022448"/>
    </source>
</evidence>
<organism evidence="7 8">
    <name type="scientific">Marivita hallyeonensis</name>
    <dbReference type="NCBI Taxonomy" id="996342"/>
    <lineage>
        <taxon>Bacteria</taxon>
        <taxon>Pseudomonadati</taxon>
        <taxon>Pseudomonadota</taxon>
        <taxon>Alphaproteobacteria</taxon>
        <taxon>Rhodobacterales</taxon>
        <taxon>Roseobacteraceae</taxon>
        <taxon>Marivita</taxon>
    </lineage>
</organism>
<dbReference type="InterPro" id="IPR017871">
    <property type="entry name" value="ABC_transporter-like_CS"/>
</dbReference>
<keyword evidence="4" id="KW-1278">Translocase</keyword>
<dbReference type="GO" id="GO:0005524">
    <property type="term" value="F:ATP binding"/>
    <property type="evidence" value="ECO:0007669"/>
    <property type="project" value="UniProtKB-KW"/>
</dbReference>
<evidence type="ECO:0000313" key="7">
    <source>
        <dbReference type="EMBL" id="SHG98640.1"/>
    </source>
</evidence>
<comment type="function">
    <text evidence="5">Part of the ABC transporter complex HmuTUV involved in hemin import. Responsible for energy coupling to the transport system.</text>
</comment>
<dbReference type="OrthoDB" id="9805601at2"/>
<keyword evidence="1" id="KW-0813">Transport</keyword>
<proteinExistence type="predicted"/>
<dbReference type="PROSITE" id="PS50893">
    <property type="entry name" value="ABC_TRANSPORTER_2"/>
    <property type="match status" value="1"/>
</dbReference>
<dbReference type="InterPro" id="IPR003593">
    <property type="entry name" value="AAA+_ATPase"/>
</dbReference>
<dbReference type="AlphaFoldDB" id="A0A1M5PA45"/>
<dbReference type="RefSeq" id="WP_072776538.1">
    <property type="nucleotide sequence ID" value="NZ_FQXC01000001.1"/>
</dbReference>
<dbReference type="EMBL" id="FQXC01000001">
    <property type="protein sequence ID" value="SHG98640.1"/>
    <property type="molecule type" value="Genomic_DNA"/>
</dbReference>
<reference evidence="7 8" key="1">
    <citation type="submission" date="2016-11" db="EMBL/GenBank/DDBJ databases">
        <authorList>
            <person name="Jaros S."/>
            <person name="Januszkiewicz K."/>
            <person name="Wedrychowicz H."/>
        </authorList>
    </citation>
    <scope>NUCLEOTIDE SEQUENCE [LARGE SCALE GENOMIC DNA]</scope>
    <source>
        <strain evidence="7 8">DSM 29431</strain>
    </source>
</reference>
<evidence type="ECO:0000259" key="6">
    <source>
        <dbReference type="PROSITE" id="PS50893"/>
    </source>
</evidence>
<keyword evidence="8" id="KW-1185">Reference proteome</keyword>
<evidence type="ECO:0000256" key="3">
    <source>
        <dbReference type="ARBA" id="ARBA00022840"/>
    </source>
</evidence>
<evidence type="ECO:0000256" key="5">
    <source>
        <dbReference type="ARBA" id="ARBA00037066"/>
    </source>
</evidence>
<sequence length="263" mass="27762">MTFLTLDSLTVRRGACPVVDQASLTIAEGECVGLIGPNGAGKTSLLRGALGLLPIEGQSSLADLPPRHRAAQAAWLPQKREIAWPMSVERVVALGRLPYLARGATLSAQDQSAVDAALHRMGLDGFRQRIATQLSGGEQARVLIARTLAQDTPLLLADEPIAGLDPAAQIATLDVFRSLAGEGRAVLTSLHDLSLAARYCTRLIVMHQGRVVADGPRDDILTKEMLADVFDLRAEVLDTAEGPIVQPLGVLHASTAPQTGAHG</sequence>
<dbReference type="PANTHER" id="PTHR42794:SF1">
    <property type="entry name" value="HEMIN IMPORT ATP-BINDING PROTEIN HMUV"/>
    <property type="match status" value="1"/>
</dbReference>
<dbReference type="STRING" id="996342.SAMN05443551_1216"/>
<dbReference type="PROSITE" id="PS00211">
    <property type="entry name" value="ABC_TRANSPORTER_1"/>
    <property type="match status" value="1"/>
</dbReference>
<dbReference type="InterPro" id="IPR003439">
    <property type="entry name" value="ABC_transporter-like_ATP-bd"/>
</dbReference>
<keyword evidence="3 7" id="KW-0067">ATP-binding</keyword>
<dbReference type="InterPro" id="IPR027417">
    <property type="entry name" value="P-loop_NTPase"/>
</dbReference>
<evidence type="ECO:0000256" key="4">
    <source>
        <dbReference type="ARBA" id="ARBA00022967"/>
    </source>
</evidence>